<proteinExistence type="predicted"/>
<reference evidence="1 2" key="1">
    <citation type="journal article" date="2012" name="BMC Genomics">
        <title>Complete genome sequence of Saccharothrix espanaensis DSM 44229T and comparison to the other completely sequenced Pseudonocardiaceae.</title>
        <authorList>
            <person name="Strobel T."/>
            <person name="Al-Dilaimi A."/>
            <person name="Blom J."/>
            <person name="Gessner A."/>
            <person name="Kalinowski J."/>
            <person name="Luzhetska M."/>
            <person name="Puhler A."/>
            <person name="Szczepanowski R."/>
            <person name="Bechthold A."/>
            <person name="Ruckert C."/>
        </authorList>
    </citation>
    <scope>NUCLEOTIDE SEQUENCE [LARGE SCALE GENOMIC DNA]</scope>
    <source>
        <strain evidence="2">ATCC 51144 / DSM 44229 / JCM 9112 / NBRC 15066 / NRRL 15764</strain>
    </source>
</reference>
<accession>K0JTR3</accession>
<sequence>MGRRTRLRAVNRAELEFIARITRANTLLGRYCARLMDEADPLCTTEYTVPLHNIERDLSREVIELGDLIGRRAEARLHGVDGVDVHRELPE</sequence>
<dbReference type="EMBL" id="HE804045">
    <property type="protein sequence ID" value="CCH29321.1"/>
    <property type="molecule type" value="Genomic_DNA"/>
</dbReference>
<name>K0JTR3_SACES</name>
<protein>
    <submittedName>
        <fullName evidence="1">Uncharacterized protein</fullName>
    </submittedName>
</protein>
<gene>
    <name evidence="1" type="ordered locus">BN6_20000</name>
</gene>
<dbReference type="Proteomes" id="UP000006281">
    <property type="component" value="Chromosome"/>
</dbReference>
<dbReference type="AlphaFoldDB" id="K0JTR3"/>
<dbReference type="HOGENOM" id="CLU_180822_0_0_11"/>
<evidence type="ECO:0000313" key="2">
    <source>
        <dbReference type="Proteomes" id="UP000006281"/>
    </source>
</evidence>
<keyword evidence="2" id="KW-1185">Reference proteome</keyword>
<dbReference type="STRING" id="1179773.BN6_20000"/>
<evidence type="ECO:0000313" key="1">
    <source>
        <dbReference type="EMBL" id="CCH29321.1"/>
    </source>
</evidence>
<organism evidence="1 2">
    <name type="scientific">Saccharothrix espanaensis (strain ATCC 51144 / DSM 44229 / JCM 9112 / NBRC 15066 / NRRL 15764)</name>
    <dbReference type="NCBI Taxonomy" id="1179773"/>
    <lineage>
        <taxon>Bacteria</taxon>
        <taxon>Bacillati</taxon>
        <taxon>Actinomycetota</taxon>
        <taxon>Actinomycetes</taxon>
        <taxon>Pseudonocardiales</taxon>
        <taxon>Pseudonocardiaceae</taxon>
        <taxon>Saccharothrix</taxon>
    </lineage>
</organism>
<dbReference type="KEGG" id="sesp:BN6_20000"/>